<evidence type="ECO:0000313" key="3">
    <source>
        <dbReference type="Proteomes" id="UP000183410"/>
    </source>
</evidence>
<protein>
    <submittedName>
        <fullName evidence="2">Cell wall assembly regulator SMI1</fullName>
    </submittedName>
</protein>
<reference evidence="3" key="1">
    <citation type="submission" date="2016-10" db="EMBL/GenBank/DDBJ databases">
        <authorList>
            <person name="Varghese N."/>
            <person name="Submissions S."/>
        </authorList>
    </citation>
    <scope>NUCLEOTIDE SEQUENCE [LARGE SCALE GENOMIC DNA]</scope>
    <source>
        <strain evidence="3">CGMCC 1.10223</strain>
    </source>
</reference>
<evidence type="ECO:0000313" key="2">
    <source>
        <dbReference type="EMBL" id="SFF45724.1"/>
    </source>
</evidence>
<accession>A0A1I2ITV2</accession>
<dbReference type="SMART" id="SM00860">
    <property type="entry name" value="SMI1_KNR4"/>
    <property type="match status" value="1"/>
</dbReference>
<dbReference type="Proteomes" id="UP000183410">
    <property type="component" value="Unassembled WGS sequence"/>
</dbReference>
<keyword evidence="3" id="KW-1185">Reference proteome</keyword>
<dbReference type="EMBL" id="FONN01000042">
    <property type="protein sequence ID" value="SFF45724.1"/>
    <property type="molecule type" value="Genomic_DNA"/>
</dbReference>
<dbReference type="Gene3D" id="3.40.1580.10">
    <property type="entry name" value="SMI1/KNR4-like"/>
    <property type="match status" value="1"/>
</dbReference>
<dbReference type="InterPro" id="IPR018958">
    <property type="entry name" value="Knr4/Smi1-like_dom"/>
</dbReference>
<dbReference type="RefSeq" id="WP_046234622.1">
    <property type="nucleotide sequence ID" value="NZ_FONN01000042.1"/>
</dbReference>
<dbReference type="SUPFAM" id="SSF160631">
    <property type="entry name" value="SMI1/KNR4-like"/>
    <property type="match status" value="1"/>
</dbReference>
<dbReference type="Pfam" id="PF09346">
    <property type="entry name" value="SMI1_KNR4"/>
    <property type="match status" value="1"/>
</dbReference>
<organism evidence="2 3">
    <name type="scientific">Paenibacillus algorifonticola</name>
    <dbReference type="NCBI Taxonomy" id="684063"/>
    <lineage>
        <taxon>Bacteria</taxon>
        <taxon>Bacillati</taxon>
        <taxon>Bacillota</taxon>
        <taxon>Bacilli</taxon>
        <taxon>Bacillales</taxon>
        <taxon>Paenibacillaceae</taxon>
        <taxon>Paenibacillus</taxon>
    </lineage>
</organism>
<proteinExistence type="predicted"/>
<dbReference type="PANTHER" id="PTHR47432:SF1">
    <property type="entry name" value="CELL WALL ASSEMBLY REGULATOR SMI1"/>
    <property type="match status" value="1"/>
</dbReference>
<dbReference type="GO" id="GO:0043332">
    <property type="term" value="C:mating projection tip"/>
    <property type="evidence" value="ECO:0007669"/>
    <property type="project" value="TreeGrafter"/>
</dbReference>
<dbReference type="PANTHER" id="PTHR47432">
    <property type="entry name" value="CELL WALL ASSEMBLY REGULATOR SMI1"/>
    <property type="match status" value="1"/>
</dbReference>
<dbReference type="OrthoDB" id="6989522at2"/>
<evidence type="ECO:0000259" key="1">
    <source>
        <dbReference type="SMART" id="SM00860"/>
    </source>
</evidence>
<name>A0A1I2ITV2_9BACL</name>
<feature type="domain" description="Knr4/Smi1-like" evidence="1">
    <location>
        <begin position="27"/>
        <end position="160"/>
    </location>
</feature>
<dbReference type="InterPro" id="IPR051873">
    <property type="entry name" value="KNR4/SMI1_regulator"/>
</dbReference>
<sequence>MTKDVWTNILQQVRTISNPIFATVNPPAAEEEIHRLERTLQVALPTAFRDYLSTMNGQHDQVPFIGYNYFLSIPDIIGTWSMMNQLFEDEEQVDWVNEDRIKPVIWSNKWIPFTDFEASSRLILDLDPGKNGIPGQIFKYMPGMSYQDVIANSFEEFSNEMLKRFQANQFSFVDDVIAFDDLYFV</sequence>
<gene>
    <name evidence="2" type="ORF">SAMN04487969_1429</name>
</gene>
<dbReference type="AlphaFoldDB" id="A0A1I2ITV2"/>
<dbReference type="InterPro" id="IPR037883">
    <property type="entry name" value="Knr4/Smi1-like_sf"/>
</dbReference>